<dbReference type="InterPro" id="IPR023415">
    <property type="entry name" value="LDLR_class-A_CS"/>
</dbReference>
<name>V4AF26_LOTGI</name>
<dbReference type="GO" id="GO:0016020">
    <property type="term" value="C:membrane"/>
    <property type="evidence" value="ECO:0007669"/>
    <property type="project" value="UniProtKB-SubCell"/>
</dbReference>
<comment type="subcellular location">
    <subcellularLocation>
        <location evidence="2">Endomembrane system</location>
    </subcellularLocation>
    <subcellularLocation>
        <location evidence="1">Membrane</location>
        <topology evidence="1">Single-pass membrane protein</topology>
    </subcellularLocation>
</comment>
<evidence type="ECO:0000256" key="1">
    <source>
        <dbReference type="ARBA" id="ARBA00004167"/>
    </source>
</evidence>
<accession>V4AF26</accession>
<reference evidence="9 10" key="1">
    <citation type="journal article" date="2013" name="Nature">
        <title>Insights into bilaterian evolution from three spiralian genomes.</title>
        <authorList>
            <person name="Simakov O."/>
            <person name="Marletaz F."/>
            <person name="Cho S.J."/>
            <person name="Edsinger-Gonzales E."/>
            <person name="Havlak P."/>
            <person name="Hellsten U."/>
            <person name="Kuo D.H."/>
            <person name="Larsson T."/>
            <person name="Lv J."/>
            <person name="Arendt D."/>
            <person name="Savage R."/>
            <person name="Osoegawa K."/>
            <person name="de Jong P."/>
            <person name="Grimwood J."/>
            <person name="Chapman J.A."/>
            <person name="Shapiro H."/>
            <person name="Aerts A."/>
            <person name="Otillar R.P."/>
            <person name="Terry A.Y."/>
            <person name="Boore J.L."/>
            <person name="Grigoriev I.V."/>
            <person name="Lindberg D.R."/>
            <person name="Seaver E.C."/>
            <person name="Weisblat D.A."/>
            <person name="Putnam N.H."/>
            <person name="Rokhsar D.S."/>
        </authorList>
    </citation>
    <scope>NUCLEOTIDE SEQUENCE [LARGE SCALE GENOMIC DNA]</scope>
</reference>
<dbReference type="GeneID" id="20251569"/>
<dbReference type="SMART" id="SM00192">
    <property type="entry name" value="LDLa"/>
    <property type="match status" value="2"/>
</dbReference>
<dbReference type="EMBL" id="KB201890">
    <property type="protein sequence ID" value="ESO93760.1"/>
    <property type="molecule type" value="Genomic_DNA"/>
</dbReference>
<dbReference type="Gene3D" id="4.10.400.10">
    <property type="entry name" value="Low-density Lipoprotein Receptor"/>
    <property type="match status" value="2"/>
</dbReference>
<dbReference type="RefSeq" id="XP_009055263.1">
    <property type="nucleotide sequence ID" value="XM_009057015.1"/>
</dbReference>
<dbReference type="InterPro" id="IPR050685">
    <property type="entry name" value="LDLR"/>
</dbReference>
<dbReference type="InterPro" id="IPR036055">
    <property type="entry name" value="LDL_receptor-like_sf"/>
</dbReference>
<evidence type="ECO:0000256" key="7">
    <source>
        <dbReference type="ARBA" id="ARBA00023157"/>
    </source>
</evidence>
<organism evidence="9 10">
    <name type="scientific">Lottia gigantea</name>
    <name type="common">Giant owl limpet</name>
    <dbReference type="NCBI Taxonomy" id="225164"/>
    <lineage>
        <taxon>Eukaryota</taxon>
        <taxon>Metazoa</taxon>
        <taxon>Spiralia</taxon>
        <taxon>Lophotrochozoa</taxon>
        <taxon>Mollusca</taxon>
        <taxon>Gastropoda</taxon>
        <taxon>Patellogastropoda</taxon>
        <taxon>Lottioidea</taxon>
        <taxon>Lottiidae</taxon>
        <taxon>Lottia</taxon>
    </lineage>
</organism>
<dbReference type="PROSITE" id="PS01209">
    <property type="entry name" value="LDLRA_1"/>
    <property type="match status" value="1"/>
</dbReference>
<keyword evidence="3" id="KW-0812">Transmembrane</keyword>
<dbReference type="Pfam" id="PF00057">
    <property type="entry name" value="Ldl_recept_a"/>
    <property type="match status" value="2"/>
</dbReference>
<evidence type="ECO:0000256" key="3">
    <source>
        <dbReference type="ARBA" id="ARBA00022692"/>
    </source>
</evidence>
<feature type="disulfide bond" evidence="8">
    <location>
        <begin position="3"/>
        <end position="15"/>
    </location>
</feature>
<comment type="caution">
    <text evidence="8">Lacks conserved residue(s) required for the propagation of feature annotation.</text>
</comment>
<dbReference type="Proteomes" id="UP000030746">
    <property type="component" value="Unassembled WGS sequence"/>
</dbReference>
<sequence length="75" mass="8177">ESCNENEFQCFGGGCVKDDYVCDQKPDCSDGSDESADACIDMICNKEGYFKCDGSCVPNDWFCDGELDCDDGADE</sequence>
<evidence type="ECO:0000313" key="10">
    <source>
        <dbReference type="Proteomes" id="UP000030746"/>
    </source>
</evidence>
<dbReference type="PANTHER" id="PTHR24270">
    <property type="entry name" value="LOW-DENSITY LIPOPROTEIN RECEPTOR-RELATED"/>
    <property type="match status" value="1"/>
</dbReference>
<dbReference type="InterPro" id="IPR002172">
    <property type="entry name" value="LDrepeatLR_classA_rpt"/>
</dbReference>
<evidence type="ECO:0000256" key="6">
    <source>
        <dbReference type="ARBA" id="ARBA00023136"/>
    </source>
</evidence>
<keyword evidence="7 8" id="KW-1015">Disulfide bond</keyword>
<dbReference type="GO" id="GO:0012505">
    <property type="term" value="C:endomembrane system"/>
    <property type="evidence" value="ECO:0007669"/>
    <property type="project" value="UniProtKB-SubCell"/>
</dbReference>
<evidence type="ECO:0000256" key="2">
    <source>
        <dbReference type="ARBA" id="ARBA00004308"/>
    </source>
</evidence>
<dbReference type="KEGG" id="lgi:LOTGIDRAFT_60244"/>
<dbReference type="GO" id="GO:0016192">
    <property type="term" value="P:vesicle-mediated transport"/>
    <property type="evidence" value="ECO:0007669"/>
    <property type="project" value="UniProtKB-ARBA"/>
</dbReference>
<keyword evidence="10" id="KW-1185">Reference proteome</keyword>
<keyword evidence="4" id="KW-0677">Repeat</keyword>
<evidence type="ECO:0000256" key="8">
    <source>
        <dbReference type="PROSITE-ProRule" id="PRU00124"/>
    </source>
</evidence>
<dbReference type="CTD" id="20251569"/>
<dbReference type="PRINTS" id="PR00261">
    <property type="entry name" value="LDLRECEPTOR"/>
</dbReference>
<feature type="disulfide bond" evidence="8">
    <location>
        <begin position="10"/>
        <end position="28"/>
    </location>
</feature>
<evidence type="ECO:0000313" key="9">
    <source>
        <dbReference type="EMBL" id="ESO93760.1"/>
    </source>
</evidence>
<dbReference type="OrthoDB" id="10013209at2759"/>
<dbReference type="HOGENOM" id="CLU_085098_3_2_1"/>
<evidence type="ECO:0000256" key="4">
    <source>
        <dbReference type="ARBA" id="ARBA00022737"/>
    </source>
</evidence>
<protein>
    <submittedName>
        <fullName evidence="9">Uncharacterized protein</fullName>
    </submittedName>
</protein>
<dbReference type="AlphaFoldDB" id="V4AF26"/>
<evidence type="ECO:0000256" key="5">
    <source>
        <dbReference type="ARBA" id="ARBA00022989"/>
    </source>
</evidence>
<gene>
    <name evidence="9" type="ORF">LOTGIDRAFT_60244</name>
</gene>
<feature type="non-terminal residue" evidence="9">
    <location>
        <position position="1"/>
    </location>
</feature>
<dbReference type="STRING" id="225164.V4AF26"/>
<keyword evidence="5" id="KW-1133">Transmembrane helix</keyword>
<dbReference type="CDD" id="cd00112">
    <property type="entry name" value="LDLa"/>
    <property type="match status" value="2"/>
</dbReference>
<keyword evidence="6" id="KW-0472">Membrane</keyword>
<dbReference type="SUPFAM" id="SSF57424">
    <property type="entry name" value="LDL receptor-like module"/>
    <property type="match status" value="2"/>
</dbReference>
<dbReference type="OMA" id="CSHNFSH"/>
<dbReference type="PROSITE" id="PS50068">
    <property type="entry name" value="LDLRA_2"/>
    <property type="match status" value="2"/>
</dbReference>
<proteinExistence type="predicted"/>
<feature type="non-terminal residue" evidence="9">
    <location>
        <position position="75"/>
    </location>
</feature>
<feature type="disulfide bond" evidence="8">
    <location>
        <begin position="44"/>
        <end position="56"/>
    </location>
</feature>